<protein>
    <submittedName>
        <fullName evidence="2">Uncharacterized protein LOC108615511</fullName>
    </submittedName>
</protein>
<reference evidence="1" key="2">
    <citation type="journal article" date="2016" name="G3 (Bethesda)">
        <title>Genome Evolution in Three Species of Cactophilic Drosophila.</title>
        <authorList>
            <person name="Sanchez-Flores A."/>
            <person name="Penazola F."/>
            <person name="Carpinteyro-Ponce J."/>
            <person name="Nazario-Yepiz N."/>
            <person name="Abreu-Goodger C."/>
            <person name="Machado C.A."/>
            <person name="Markow T.A."/>
        </authorList>
    </citation>
    <scope>NUCLEOTIDE SEQUENCE [LARGE SCALE GENOMIC DNA]</scope>
</reference>
<proteinExistence type="predicted"/>
<dbReference type="PANTHER" id="PTHR37685">
    <property type="entry name" value="GEO11136P1-RELATED"/>
    <property type="match status" value="1"/>
</dbReference>
<dbReference type="RefSeq" id="XP_017865526.1">
    <property type="nucleotide sequence ID" value="XM_018010037.1"/>
</dbReference>
<gene>
    <name evidence="2" type="primary">LOC108615511</name>
</gene>
<dbReference type="Proteomes" id="UP000694904">
    <property type="component" value="Chromosome 5"/>
</dbReference>
<name>A0ABM1PE90_DROAR</name>
<evidence type="ECO:0000313" key="1">
    <source>
        <dbReference type="Proteomes" id="UP000694904"/>
    </source>
</evidence>
<dbReference type="PANTHER" id="PTHR37685:SF1">
    <property type="entry name" value="GEO11136P1-RELATED"/>
    <property type="match status" value="1"/>
</dbReference>
<reference evidence="1" key="1">
    <citation type="journal article" date="1997" name="Nucleic Acids Res.">
        <title>tRNAscan-SE: a program for improved detection of transfer RNA genes in genomic sequence.</title>
        <authorList>
            <person name="Lowe T.M."/>
            <person name="Eddy S.R."/>
        </authorList>
    </citation>
    <scope>NUCLEOTIDE SEQUENCE [LARGE SCALE GENOMIC DNA]</scope>
</reference>
<organism evidence="1 2">
    <name type="scientific">Drosophila arizonae</name>
    <name type="common">Fruit fly</name>
    <dbReference type="NCBI Taxonomy" id="7263"/>
    <lineage>
        <taxon>Eukaryota</taxon>
        <taxon>Metazoa</taxon>
        <taxon>Ecdysozoa</taxon>
        <taxon>Arthropoda</taxon>
        <taxon>Hexapoda</taxon>
        <taxon>Insecta</taxon>
        <taxon>Pterygota</taxon>
        <taxon>Neoptera</taxon>
        <taxon>Endopterygota</taxon>
        <taxon>Diptera</taxon>
        <taxon>Brachycera</taxon>
        <taxon>Muscomorpha</taxon>
        <taxon>Ephydroidea</taxon>
        <taxon>Drosophilidae</taxon>
        <taxon>Drosophila</taxon>
    </lineage>
</organism>
<dbReference type="Pfam" id="PF15868">
    <property type="entry name" value="MBF2"/>
    <property type="match status" value="1"/>
</dbReference>
<dbReference type="InterPro" id="IPR031734">
    <property type="entry name" value="MBF2"/>
</dbReference>
<keyword evidence="1" id="KW-1185">Reference proteome</keyword>
<accession>A0ABM1PE90</accession>
<dbReference type="GeneID" id="108615511"/>
<evidence type="ECO:0000313" key="2">
    <source>
        <dbReference type="RefSeq" id="XP_017865526.1"/>
    </source>
</evidence>
<sequence>MPMQLMMPLPSKVLSKFNYQTRPRVCSDFSFESRCIKVRDSTRRSISSIRTLKPNTMKISLAFILVAAACVCTTHALGGTSSEGFDYVWGAKVAASQLIAREVVYRSKTLLGTTTKTYTLTQDPTAPKTIQYIAITNLKRMRGATAEITSGGVGSQSVTIKFTSARGGAIKSQVEIWGA</sequence>
<reference evidence="2" key="3">
    <citation type="submission" date="2025-08" db="UniProtKB">
        <authorList>
            <consortium name="RefSeq"/>
        </authorList>
    </citation>
    <scope>IDENTIFICATION</scope>
    <source>
        <tissue evidence="2">Whole organism</tissue>
    </source>
</reference>